<dbReference type="Pfam" id="PF14375">
    <property type="entry name" value="Cys_rich_CWC"/>
    <property type="match status" value="1"/>
</dbReference>
<evidence type="ECO:0000313" key="2">
    <source>
        <dbReference type="Proteomes" id="UP000765845"/>
    </source>
</evidence>
<comment type="caution">
    <text evidence="1">The sequence shown here is derived from an EMBL/GenBank/DDBJ whole genome shotgun (WGS) entry which is preliminary data.</text>
</comment>
<gene>
    <name evidence="1" type="ORF">HCU74_16115</name>
</gene>
<sequence>MTQTTANPQLCPLCGQANQCAVAANRDPATCWCMSTPINRTAVATAREQRLPQYCLCPQCGTAAPAQT</sequence>
<name>A0ABX1GI85_9GAMM</name>
<proteinExistence type="predicted"/>
<organism evidence="1 2">
    <name type="scientific">Spongiibacter thalassae</name>
    <dbReference type="NCBI Taxonomy" id="2721624"/>
    <lineage>
        <taxon>Bacteria</taxon>
        <taxon>Pseudomonadati</taxon>
        <taxon>Pseudomonadota</taxon>
        <taxon>Gammaproteobacteria</taxon>
        <taxon>Cellvibrionales</taxon>
        <taxon>Spongiibacteraceae</taxon>
        <taxon>Spongiibacter</taxon>
    </lineage>
</organism>
<dbReference type="InterPro" id="IPR032720">
    <property type="entry name" value="Cys_rich_CWC"/>
</dbReference>
<accession>A0ABX1GI85</accession>
<evidence type="ECO:0000313" key="1">
    <source>
        <dbReference type="EMBL" id="NKI18935.1"/>
    </source>
</evidence>
<keyword evidence="2" id="KW-1185">Reference proteome</keyword>
<dbReference type="Proteomes" id="UP000765845">
    <property type="component" value="Unassembled WGS sequence"/>
</dbReference>
<protein>
    <submittedName>
        <fullName evidence="1">Cysteine-rich CWC family protein</fullName>
    </submittedName>
</protein>
<reference evidence="1 2" key="1">
    <citation type="submission" date="2020-04" db="EMBL/GenBank/DDBJ databases">
        <authorList>
            <person name="Yoon J."/>
        </authorList>
    </citation>
    <scope>NUCLEOTIDE SEQUENCE [LARGE SCALE GENOMIC DNA]</scope>
    <source>
        <strain evidence="1 2">KMU-166</strain>
    </source>
</reference>
<dbReference type="EMBL" id="JAAWWK010000006">
    <property type="protein sequence ID" value="NKI18935.1"/>
    <property type="molecule type" value="Genomic_DNA"/>
</dbReference>
<dbReference type="RefSeq" id="WP_168451452.1">
    <property type="nucleotide sequence ID" value="NZ_JAAWWK010000006.1"/>
</dbReference>